<feature type="transmembrane region" description="Helical" evidence="1">
    <location>
        <begin position="125"/>
        <end position="143"/>
    </location>
</feature>
<evidence type="ECO:0000256" key="1">
    <source>
        <dbReference type="SAM" id="Phobius"/>
    </source>
</evidence>
<comment type="caution">
    <text evidence="2">The sequence shown here is derived from an EMBL/GenBank/DDBJ whole genome shotgun (WGS) entry which is preliminary data.</text>
</comment>
<dbReference type="InterPro" id="IPR011008">
    <property type="entry name" value="Dimeric_a/b-barrel"/>
</dbReference>
<protein>
    <recommendedName>
        <fullName evidence="4">ABM domain-containing protein</fullName>
    </recommendedName>
</protein>
<accession>K6X958</accession>
<gene>
    <name evidence="2" type="ORF">GONAM_20_00510</name>
</gene>
<organism evidence="2 3">
    <name type="scientific">Gordonia namibiensis NBRC 108229</name>
    <dbReference type="NCBI Taxonomy" id="1208314"/>
    <lineage>
        <taxon>Bacteria</taxon>
        <taxon>Bacillati</taxon>
        <taxon>Actinomycetota</taxon>
        <taxon>Actinomycetes</taxon>
        <taxon>Mycobacteriales</taxon>
        <taxon>Gordoniaceae</taxon>
        <taxon>Gordonia</taxon>
    </lineage>
</organism>
<dbReference type="AlphaFoldDB" id="K6X958"/>
<evidence type="ECO:0000313" key="2">
    <source>
        <dbReference type="EMBL" id="GAC00908.1"/>
    </source>
</evidence>
<evidence type="ECO:0008006" key="4">
    <source>
        <dbReference type="Google" id="ProtNLM"/>
    </source>
</evidence>
<dbReference type="RefSeq" id="WP_006867088.1">
    <property type="nucleotide sequence ID" value="NZ_BAHE01000020.1"/>
</dbReference>
<keyword evidence="1" id="KW-0812">Transmembrane</keyword>
<keyword evidence="1" id="KW-0472">Membrane</keyword>
<evidence type="ECO:0000313" key="3">
    <source>
        <dbReference type="Proteomes" id="UP000035058"/>
    </source>
</evidence>
<reference evidence="2 3" key="1">
    <citation type="submission" date="2012-08" db="EMBL/GenBank/DDBJ databases">
        <title>Whole genome shotgun sequence of Gordonia namibiensis NBRC 108229.</title>
        <authorList>
            <person name="Isaki-Nakamura S."/>
            <person name="Hosoyama A."/>
            <person name="Tsuchikane K."/>
            <person name="Katsumata H."/>
            <person name="Baba S."/>
            <person name="Yamazaki S."/>
            <person name="Fujita N."/>
        </authorList>
    </citation>
    <scope>NUCLEOTIDE SEQUENCE [LARGE SCALE GENOMIC DNA]</scope>
    <source>
        <strain evidence="2 3">NBRC 108229</strain>
    </source>
</reference>
<keyword evidence="3" id="KW-1185">Reference proteome</keyword>
<name>K6X958_9ACTN</name>
<dbReference type="PANTHER" id="PTHR40057:SF1">
    <property type="entry name" value="SLR1162 PROTEIN"/>
    <property type="match status" value="1"/>
</dbReference>
<sequence length="188" mass="20291">MTELAKFPVTVAVRRRAKPDSVDALMKWGRDLCATARDHPGFIGSDLSVRGQGATSELVIGLSFDTSASLASWERSQRRVEHLASSHMLTEGPVIGMTVADFDRGIFGGRPGQVAVAPPRWQTAVAVWLALFPAAVLLNSLVMPRLPNLPVALSTLVSTALLVPFVVWAGVPTVHRVWERVARICSAE</sequence>
<feature type="transmembrane region" description="Helical" evidence="1">
    <location>
        <begin position="149"/>
        <end position="171"/>
    </location>
</feature>
<dbReference type="SUPFAM" id="SSF54909">
    <property type="entry name" value="Dimeric alpha+beta barrel"/>
    <property type="match status" value="1"/>
</dbReference>
<keyword evidence="1" id="KW-1133">Transmembrane helix</keyword>
<dbReference type="PANTHER" id="PTHR40057">
    <property type="entry name" value="SLR1162 PROTEIN"/>
    <property type="match status" value="1"/>
</dbReference>
<dbReference type="Proteomes" id="UP000035058">
    <property type="component" value="Unassembled WGS sequence"/>
</dbReference>
<dbReference type="InterPro" id="IPR038762">
    <property type="entry name" value="ABM_predict"/>
</dbReference>
<proteinExistence type="predicted"/>
<dbReference type="EMBL" id="BAHE01000020">
    <property type="protein sequence ID" value="GAC00908.1"/>
    <property type="molecule type" value="Genomic_DNA"/>
</dbReference>